<feature type="domain" description="HTH tetR-type" evidence="5">
    <location>
        <begin position="18"/>
        <end position="77"/>
    </location>
</feature>
<evidence type="ECO:0000313" key="7">
    <source>
        <dbReference type="Proteomes" id="UP000253529"/>
    </source>
</evidence>
<gene>
    <name evidence="6" type="ORF">DFR50_12397</name>
</gene>
<dbReference type="GO" id="GO:0003700">
    <property type="term" value="F:DNA-binding transcription factor activity"/>
    <property type="evidence" value="ECO:0007669"/>
    <property type="project" value="TreeGrafter"/>
</dbReference>
<dbReference type="Gene3D" id="1.10.357.10">
    <property type="entry name" value="Tetracycline Repressor, domain 2"/>
    <property type="match status" value="1"/>
</dbReference>
<reference evidence="6 7" key="1">
    <citation type="submission" date="2018-06" db="EMBL/GenBank/DDBJ databases">
        <title>Genomic Encyclopedia of Type Strains, Phase IV (KMG-IV): sequencing the most valuable type-strain genomes for metagenomic binning, comparative biology and taxonomic classification.</title>
        <authorList>
            <person name="Goeker M."/>
        </authorList>
    </citation>
    <scope>NUCLEOTIDE SEQUENCE [LARGE SCALE GENOMIC DNA]</scope>
    <source>
        <strain evidence="6 7">DSM 24875</strain>
    </source>
</reference>
<evidence type="ECO:0000313" key="6">
    <source>
        <dbReference type="EMBL" id="RBP09125.1"/>
    </source>
</evidence>
<dbReference type="InterPro" id="IPR049445">
    <property type="entry name" value="TetR_SbtR-like_C"/>
</dbReference>
<proteinExistence type="predicted"/>
<dbReference type="EMBL" id="QNRK01000023">
    <property type="protein sequence ID" value="RBP09125.1"/>
    <property type="molecule type" value="Genomic_DNA"/>
</dbReference>
<dbReference type="Proteomes" id="UP000253529">
    <property type="component" value="Unassembled WGS sequence"/>
</dbReference>
<evidence type="ECO:0000256" key="3">
    <source>
        <dbReference type="ARBA" id="ARBA00023163"/>
    </source>
</evidence>
<feature type="DNA-binding region" description="H-T-H motif" evidence="4">
    <location>
        <begin position="40"/>
        <end position="59"/>
    </location>
</feature>
<organism evidence="6 7">
    <name type="scientific">Roseiarcus fermentans</name>
    <dbReference type="NCBI Taxonomy" id="1473586"/>
    <lineage>
        <taxon>Bacteria</taxon>
        <taxon>Pseudomonadati</taxon>
        <taxon>Pseudomonadota</taxon>
        <taxon>Alphaproteobacteria</taxon>
        <taxon>Hyphomicrobiales</taxon>
        <taxon>Roseiarcaceae</taxon>
        <taxon>Roseiarcus</taxon>
    </lineage>
</organism>
<dbReference type="Pfam" id="PF00440">
    <property type="entry name" value="TetR_N"/>
    <property type="match status" value="1"/>
</dbReference>
<dbReference type="GO" id="GO:0000976">
    <property type="term" value="F:transcription cis-regulatory region binding"/>
    <property type="evidence" value="ECO:0007669"/>
    <property type="project" value="TreeGrafter"/>
</dbReference>
<keyword evidence="1" id="KW-0805">Transcription regulation</keyword>
<dbReference type="SUPFAM" id="SSF48498">
    <property type="entry name" value="Tetracyclin repressor-like, C-terminal domain"/>
    <property type="match status" value="1"/>
</dbReference>
<dbReference type="InterPro" id="IPR001647">
    <property type="entry name" value="HTH_TetR"/>
</dbReference>
<evidence type="ECO:0000259" key="5">
    <source>
        <dbReference type="PROSITE" id="PS50977"/>
    </source>
</evidence>
<dbReference type="InterPro" id="IPR036271">
    <property type="entry name" value="Tet_transcr_reg_TetR-rel_C_sf"/>
</dbReference>
<name>A0A366F5Z3_9HYPH</name>
<keyword evidence="3" id="KW-0804">Transcription</keyword>
<accession>A0A366F5Z3</accession>
<evidence type="ECO:0000256" key="2">
    <source>
        <dbReference type="ARBA" id="ARBA00023125"/>
    </source>
</evidence>
<dbReference type="SUPFAM" id="SSF46689">
    <property type="entry name" value="Homeodomain-like"/>
    <property type="match status" value="1"/>
</dbReference>
<keyword evidence="7" id="KW-1185">Reference proteome</keyword>
<protein>
    <submittedName>
        <fullName evidence="6">TetR family transcriptional regulator</fullName>
    </submittedName>
</protein>
<dbReference type="Pfam" id="PF21597">
    <property type="entry name" value="TetR_C_43"/>
    <property type="match status" value="1"/>
</dbReference>
<sequence length="194" mass="20373">MADADVTTAARRPRADAERNRARLLEAAKAAFADKGAAASLDEIARAAGVGIGTLYRRFPTRDALVEAVFRKESDQLFAAAARLAATRPPVAALREWLLLFLDYLAVKRGMAEALSAIAAGAPDLKAASGAKLNDGVTLLVERAVASGCIRLDIEPMDLLRALAAPASTEAARRLVDILVAGMRTGRPEAAQAP</sequence>
<dbReference type="RefSeq" id="WP_113890976.1">
    <property type="nucleotide sequence ID" value="NZ_QNRK01000023.1"/>
</dbReference>
<dbReference type="OrthoDB" id="9795011at2"/>
<dbReference type="InterPro" id="IPR050109">
    <property type="entry name" value="HTH-type_TetR-like_transc_reg"/>
</dbReference>
<comment type="caution">
    <text evidence="6">The sequence shown here is derived from an EMBL/GenBank/DDBJ whole genome shotgun (WGS) entry which is preliminary data.</text>
</comment>
<dbReference type="PRINTS" id="PR00455">
    <property type="entry name" value="HTHTETR"/>
</dbReference>
<evidence type="ECO:0000256" key="4">
    <source>
        <dbReference type="PROSITE-ProRule" id="PRU00335"/>
    </source>
</evidence>
<dbReference type="PROSITE" id="PS50977">
    <property type="entry name" value="HTH_TETR_2"/>
    <property type="match status" value="1"/>
</dbReference>
<dbReference type="InterPro" id="IPR009057">
    <property type="entry name" value="Homeodomain-like_sf"/>
</dbReference>
<evidence type="ECO:0000256" key="1">
    <source>
        <dbReference type="ARBA" id="ARBA00023015"/>
    </source>
</evidence>
<dbReference type="PANTHER" id="PTHR30055">
    <property type="entry name" value="HTH-TYPE TRANSCRIPTIONAL REGULATOR RUTR"/>
    <property type="match status" value="1"/>
</dbReference>
<dbReference type="AlphaFoldDB" id="A0A366F5Z3"/>
<keyword evidence="2 4" id="KW-0238">DNA-binding</keyword>
<dbReference type="PANTHER" id="PTHR30055:SF234">
    <property type="entry name" value="HTH-TYPE TRANSCRIPTIONAL REGULATOR BETI"/>
    <property type="match status" value="1"/>
</dbReference>